<dbReference type="PANTHER" id="PTHR30055:SF223">
    <property type="entry name" value="HTH-TYPE TRANSCRIPTIONAL REGULATOR UIDR"/>
    <property type="match status" value="1"/>
</dbReference>
<dbReference type="SUPFAM" id="SSF46689">
    <property type="entry name" value="Homeodomain-like"/>
    <property type="match status" value="1"/>
</dbReference>
<dbReference type="Pfam" id="PF00440">
    <property type="entry name" value="TetR_N"/>
    <property type="match status" value="1"/>
</dbReference>
<comment type="caution">
    <text evidence="4">The sequence shown here is derived from an EMBL/GenBank/DDBJ whole genome shotgun (WGS) entry which is preliminary data.</text>
</comment>
<dbReference type="PROSITE" id="PS50977">
    <property type="entry name" value="HTH_TETR_2"/>
    <property type="match status" value="1"/>
</dbReference>
<evidence type="ECO:0000313" key="5">
    <source>
        <dbReference type="Proteomes" id="UP000520198"/>
    </source>
</evidence>
<evidence type="ECO:0000256" key="2">
    <source>
        <dbReference type="PROSITE-ProRule" id="PRU00335"/>
    </source>
</evidence>
<sequence length="198" mass="21400">MARRARSDMIEETRGKLITAAREAFGRLGYAETSMDDLTAAAGLTRGALYHHFGDKKGLLRAVVSTMDAEMDERLNAASATLDLWAGFVRRCRLYLETALEPDIQRIVLKDAPTFLGPDYLETSRRACHTSLTARLAAMMADGVVREGDAETLAHMINGALVDAALWIAEATDPAPRLAKAIGNLDLLLSGLKAPGQS</sequence>
<keyword evidence="1 2" id="KW-0238">DNA-binding</keyword>
<dbReference type="EMBL" id="JABWDU010000004">
    <property type="protein sequence ID" value="NVD40948.1"/>
    <property type="molecule type" value="Genomic_DNA"/>
</dbReference>
<dbReference type="InterPro" id="IPR049484">
    <property type="entry name" value="Rv0078-like_C"/>
</dbReference>
<organism evidence="4 5">
    <name type="scientific">Ensifer oleiphilus</name>
    <dbReference type="NCBI Taxonomy" id="2742698"/>
    <lineage>
        <taxon>Bacteria</taxon>
        <taxon>Pseudomonadati</taxon>
        <taxon>Pseudomonadota</taxon>
        <taxon>Alphaproteobacteria</taxon>
        <taxon>Hyphomicrobiales</taxon>
        <taxon>Rhizobiaceae</taxon>
        <taxon>Sinorhizobium/Ensifer group</taxon>
        <taxon>Ensifer</taxon>
    </lineage>
</organism>
<accession>A0A7Y6Q8A5</accession>
<dbReference type="GO" id="GO:0000976">
    <property type="term" value="F:transcription cis-regulatory region binding"/>
    <property type="evidence" value="ECO:0007669"/>
    <property type="project" value="TreeGrafter"/>
</dbReference>
<proteinExistence type="predicted"/>
<keyword evidence="5" id="KW-1185">Reference proteome</keyword>
<dbReference type="Proteomes" id="UP000520198">
    <property type="component" value="Unassembled WGS sequence"/>
</dbReference>
<protein>
    <submittedName>
        <fullName evidence="4">TetR/AcrR family transcriptional regulator</fullName>
    </submittedName>
</protein>
<reference evidence="4 5" key="1">
    <citation type="submission" date="2020-06" db="EMBL/GenBank/DDBJ databases">
        <authorList>
            <person name="Grouzdev D.S."/>
        </authorList>
    </citation>
    <scope>NUCLEOTIDE SEQUENCE [LARGE SCALE GENOMIC DNA]</scope>
    <source>
        <strain evidence="4 5">HO-A22</strain>
    </source>
</reference>
<evidence type="ECO:0000256" key="1">
    <source>
        <dbReference type="ARBA" id="ARBA00023125"/>
    </source>
</evidence>
<dbReference type="InterPro" id="IPR009057">
    <property type="entry name" value="Homeodomain-like_sf"/>
</dbReference>
<dbReference type="Gene3D" id="1.10.357.10">
    <property type="entry name" value="Tetracycline Repressor, domain 2"/>
    <property type="match status" value="1"/>
</dbReference>
<dbReference type="AlphaFoldDB" id="A0A7Y6Q8A5"/>
<dbReference type="Pfam" id="PF21351">
    <property type="entry name" value="TetR_C_41"/>
    <property type="match status" value="1"/>
</dbReference>
<dbReference type="PANTHER" id="PTHR30055">
    <property type="entry name" value="HTH-TYPE TRANSCRIPTIONAL REGULATOR RUTR"/>
    <property type="match status" value="1"/>
</dbReference>
<dbReference type="InterPro" id="IPR050109">
    <property type="entry name" value="HTH-type_TetR-like_transc_reg"/>
</dbReference>
<dbReference type="PROSITE" id="PS01081">
    <property type="entry name" value="HTH_TETR_1"/>
    <property type="match status" value="1"/>
</dbReference>
<evidence type="ECO:0000313" key="4">
    <source>
        <dbReference type="EMBL" id="NVD40948.1"/>
    </source>
</evidence>
<dbReference type="GO" id="GO:0003700">
    <property type="term" value="F:DNA-binding transcription factor activity"/>
    <property type="evidence" value="ECO:0007669"/>
    <property type="project" value="TreeGrafter"/>
</dbReference>
<feature type="DNA-binding region" description="H-T-H motif" evidence="2">
    <location>
        <begin position="34"/>
        <end position="53"/>
    </location>
</feature>
<dbReference type="RefSeq" id="WP_176354430.1">
    <property type="nucleotide sequence ID" value="NZ_JABWDU010000004.1"/>
</dbReference>
<dbReference type="PRINTS" id="PR00455">
    <property type="entry name" value="HTHTETR"/>
</dbReference>
<feature type="domain" description="HTH tetR-type" evidence="3">
    <location>
        <begin position="11"/>
        <end position="71"/>
    </location>
</feature>
<dbReference type="InterPro" id="IPR023772">
    <property type="entry name" value="DNA-bd_HTH_TetR-type_CS"/>
</dbReference>
<dbReference type="InterPro" id="IPR001647">
    <property type="entry name" value="HTH_TetR"/>
</dbReference>
<gene>
    <name evidence="4" type="ORF">HT585_18915</name>
</gene>
<name>A0A7Y6Q8A5_9HYPH</name>
<evidence type="ECO:0000259" key="3">
    <source>
        <dbReference type="PROSITE" id="PS50977"/>
    </source>
</evidence>